<name>A0A6T7YJ06_9CRYP</name>
<gene>
    <name evidence="1" type="ORF">CCUR1050_LOCUS14316</name>
    <name evidence="2" type="ORF">CCUR1050_LOCUS14317</name>
</gene>
<proteinExistence type="predicted"/>
<sequence length="195" mass="21571">MGMGGSTIRRLQQTHRSSIKVSGQRIYHPDAASEQGRVLHCSALDHAALWCTAIAVIQALFPSLEGSKGMFNLYFVIPAVSVRLSMGEGRVLAQLSAAHTIVFHLRDPIGFPLLNAFWPPRGPCRSYPPAACCIPPSLSGHVHATIGLGEEQQQQQSVLDLPLNIAVQRYKRETDQERADNRAWRRLHRGETAMK</sequence>
<accession>A0A6T7YJ06</accession>
<dbReference type="EMBL" id="HBEZ01025929">
    <property type="protein sequence ID" value="CAD8636635.1"/>
    <property type="molecule type" value="Transcribed_RNA"/>
</dbReference>
<dbReference type="EMBL" id="HBEZ01025928">
    <property type="protein sequence ID" value="CAD8636634.1"/>
    <property type="molecule type" value="Transcribed_RNA"/>
</dbReference>
<evidence type="ECO:0000313" key="2">
    <source>
        <dbReference type="EMBL" id="CAD8636635.1"/>
    </source>
</evidence>
<dbReference type="AlphaFoldDB" id="A0A6T7YJ06"/>
<reference evidence="1" key="1">
    <citation type="submission" date="2021-01" db="EMBL/GenBank/DDBJ databases">
        <authorList>
            <person name="Corre E."/>
            <person name="Pelletier E."/>
            <person name="Niang G."/>
            <person name="Scheremetjew M."/>
            <person name="Finn R."/>
            <person name="Kale V."/>
            <person name="Holt S."/>
            <person name="Cochrane G."/>
            <person name="Meng A."/>
            <person name="Brown T."/>
            <person name="Cohen L."/>
        </authorList>
    </citation>
    <scope>NUCLEOTIDE SEQUENCE</scope>
    <source>
        <strain evidence="1">CCAP979/52</strain>
    </source>
</reference>
<protein>
    <submittedName>
        <fullName evidence="1">Uncharacterized protein</fullName>
    </submittedName>
</protein>
<organism evidence="1">
    <name type="scientific">Cryptomonas curvata</name>
    <dbReference type="NCBI Taxonomy" id="233186"/>
    <lineage>
        <taxon>Eukaryota</taxon>
        <taxon>Cryptophyceae</taxon>
        <taxon>Cryptomonadales</taxon>
        <taxon>Cryptomonadaceae</taxon>
        <taxon>Cryptomonas</taxon>
    </lineage>
</organism>
<evidence type="ECO:0000313" key="1">
    <source>
        <dbReference type="EMBL" id="CAD8636634.1"/>
    </source>
</evidence>